<dbReference type="InterPro" id="IPR000719">
    <property type="entry name" value="Prot_kinase_dom"/>
</dbReference>
<keyword evidence="5 10" id="KW-0418">Kinase</keyword>
<evidence type="ECO:0000256" key="3">
    <source>
        <dbReference type="ARBA" id="ARBA00022679"/>
    </source>
</evidence>
<evidence type="ECO:0000256" key="4">
    <source>
        <dbReference type="ARBA" id="ARBA00022741"/>
    </source>
</evidence>
<dbReference type="GO" id="GO:0005524">
    <property type="term" value="F:ATP binding"/>
    <property type="evidence" value="ECO:0007669"/>
    <property type="project" value="UniProtKB-KW"/>
</dbReference>
<keyword evidence="3" id="KW-0808">Transferase</keyword>
<evidence type="ECO:0000256" key="7">
    <source>
        <dbReference type="ARBA" id="ARBA00047899"/>
    </source>
</evidence>
<dbReference type="PROSITE" id="PS00108">
    <property type="entry name" value="PROTEIN_KINASE_ST"/>
    <property type="match status" value="1"/>
</dbReference>
<evidence type="ECO:0000313" key="10">
    <source>
        <dbReference type="EMBL" id="KAF2492242.1"/>
    </source>
</evidence>
<dbReference type="Gene3D" id="1.10.510.10">
    <property type="entry name" value="Transferase(Phosphotransferase) domain 1"/>
    <property type="match status" value="1"/>
</dbReference>
<dbReference type="InterPro" id="IPR050660">
    <property type="entry name" value="NEK_Ser/Thr_kinase"/>
</dbReference>
<dbReference type="GO" id="GO:0005634">
    <property type="term" value="C:nucleus"/>
    <property type="evidence" value="ECO:0007669"/>
    <property type="project" value="TreeGrafter"/>
</dbReference>
<gene>
    <name evidence="10" type="ORF">BU16DRAFT_593681</name>
</gene>
<dbReference type="Proteomes" id="UP000799750">
    <property type="component" value="Unassembled WGS sequence"/>
</dbReference>
<dbReference type="PANTHER" id="PTHR43671:SF98">
    <property type="entry name" value="SERINE_THREONINE-PROTEIN KINASE NEK11"/>
    <property type="match status" value="1"/>
</dbReference>
<evidence type="ECO:0000256" key="2">
    <source>
        <dbReference type="ARBA" id="ARBA00022527"/>
    </source>
</evidence>
<keyword evidence="6" id="KW-0067">ATP-binding</keyword>
<evidence type="ECO:0000313" key="11">
    <source>
        <dbReference type="Proteomes" id="UP000799750"/>
    </source>
</evidence>
<dbReference type="SMART" id="SM00220">
    <property type="entry name" value="S_TKc"/>
    <property type="match status" value="1"/>
</dbReference>
<comment type="catalytic activity">
    <reaction evidence="7">
        <text>L-threonyl-[protein] + ATP = O-phospho-L-threonyl-[protein] + ADP + H(+)</text>
        <dbReference type="Rhea" id="RHEA:46608"/>
        <dbReference type="Rhea" id="RHEA-COMP:11060"/>
        <dbReference type="Rhea" id="RHEA-COMP:11605"/>
        <dbReference type="ChEBI" id="CHEBI:15378"/>
        <dbReference type="ChEBI" id="CHEBI:30013"/>
        <dbReference type="ChEBI" id="CHEBI:30616"/>
        <dbReference type="ChEBI" id="CHEBI:61977"/>
        <dbReference type="ChEBI" id="CHEBI:456216"/>
        <dbReference type="EC" id="2.7.11.1"/>
    </reaction>
</comment>
<keyword evidence="2" id="KW-0723">Serine/threonine-protein kinase</keyword>
<evidence type="ECO:0000256" key="1">
    <source>
        <dbReference type="ARBA" id="ARBA00012513"/>
    </source>
</evidence>
<feature type="domain" description="Protein kinase" evidence="9">
    <location>
        <begin position="22"/>
        <end position="295"/>
    </location>
</feature>
<dbReference type="PANTHER" id="PTHR43671">
    <property type="entry name" value="SERINE/THREONINE-PROTEIN KINASE NEK"/>
    <property type="match status" value="1"/>
</dbReference>
<accession>A0A6A6QJ44</accession>
<evidence type="ECO:0000256" key="8">
    <source>
        <dbReference type="ARBA" id="ARBA00048679"/>
    </source>
</evidence>
<dbReference type="OrthoDB" id="310217at2759"/>
<evidence type="ECO:0000256" key="6">
    <source>
        <dbReference type="ARBA" id="ARBA00022840"/>
    </source>
</evidence>
<sequence length="309" mass="34872">MPSWFGIPRCPVNPQEQHRYRVLKALSIEGGDNGACNAGIYLVQSNQSGRIYVEKRLKQRDVHDGHAGREVHALKQFRGQKNLCQIIHWELQPACIPRIYLEHYELGALDTLIERYKRRSMLLPQGFLYHTLGELSKALCFCVHGYLPGGAAPVVWNTIVHRDIKPGNVFLSTRGDGLYPRVVLGDFGCSVSERHIKEGIASPLVSRQAPAFAPPEAPSYSTRSDVFQVGLVLHCMARLIAVPDYHLVASHQAIGTSYPESLQGVVAEMLRRDRKFRPSSQDLPGKVARRTEAMLLRHRQEPLRPWAFR</sequence>
<dbReference type="PROSITE" id="PS50011">
    <property type="entry name" value="PROTEIN_KINASE_DOM"/>
    <property type="match status" value="1"/>
</dbReference>
<evidence type="ECO:0000256" key="5">
    <source>
        <dbReference type="ARBA" id="ARBA00022777"/>
    </source>
</evidence>
<comment type="catalytic activity">
    <reaction evidence="8">
        <text>L-seryl-[protein] + ATP = O-phospho-L-seryl-[protein] + ADP + H(+)</text>
        <dbReference type="Rhea" id="RHEA:17989"/>
        <dbReference type="Rhea" id="RHEA-COMP:9863"/>
        <dbReference type="Rhea" id="RHEA-COMP:11604"/>
        <dbReference type="ChEBI" id="CHEBI:15378"/>
        <dbReference type="ChEBI" id="CHEBI:29999"/>
        <dbReference type="ChEBI" id="CHEBI:30616"/>
        <dbReference type="ChEBI" id="CHEBI:83421"/>
        <dbReference type="ChEBI" id="CHEBI:456216"/>
        <dbReference type="EC" id="2.7.11.1"/>
    </reaction>
</comment>
<dbReference type="GO" id="GO:0004674">
    <property type="term" value="F:protein serine/threonine kinase activity"/>
    <property type="evidence" value="ECO:0007669"/>
    <property type="project" value="UniProtKB-KW"/>
</dbReference>
<protein>
    <recommendedName>
        <fullName evidence="1">non-specific serine/threonine protein kinase</fullName>
        <ecNumber evidence="1">2.7.11.1</ecNumber>
    </recommendedName>
</protein>
<evidence type="ECO:0000259" key="9">
    <source>
        <dbReference type="PROSITE" id="PS50011"/>
    </source>
</evidence>
<dbReference type="InterPro" id="IPR008271">
    <property type="entry name" value="Ser/Thr_kinase_AS"/>
</dbReference>
<organism evidence="10 11">
    <name type="scientific">Lophium mytilinum</name>
    <dbReference type="NCBI Taxonomy" id="390894"/>
    <lineage>
        <taxon>Eukaryota</taxon>
        <taxon>Fungi</taxon>
        <taxon>Dikarya</taxon>
        <taxon>Ascomycota</taxon>
        <taxon>Pezizomycotina</taxon>
        <taxon>Dothideomycetes</taxon>
        <taxon>Pleosporomycetidae</taxon>
        <taxon>Mytilinidiales</taxon>
        <taxon>Mytilinidiaceae</taxon>
        <taxon>Lophium</taxon>
    </lineage>
</organism>
<dbReference type="EMBL" id="MU004194">
    <property type="protein sequence ID" value="KAF2492242.1"/>
    <property type="molecule type" value="Genomic_DNA"/>
</dbReference>
<keyword evidence="4" id="KW-0547">Nucleotide-binding</keyword>
<dbReference type="Pfam" id="PF00069">
    <property type="entry name" value="Pkinase"/>
    <property type="match status" value="1"/>
</dbReference>
<dbReference type="InterPro" id="IPR011009">
    <property type="entry name" value="Kinase-like_dom_sf"/>
</dbReference>
<name>A0A6A6QJ44_9PEZI</name>
<dbReference type="SUPFAM" id="SSF56112">
    <property type="entry name" value="Protein kinase-like (PK-like)"/>
    <property type="match status" value="1"/>
</dbReference>
<reference evidence="10" key="1">
    <citation type="journal article" date="2020" name="Stud. Mycol.">
        <title>101 Dothideomycetes genomes: a test case for predicting lifestyles and emergence of pathogens.</title>
        <authorList>
            <person name="Haridas S."/>
            <person name="Albert R."/>
            <person name="Binder M."/>
            <person name="Bloem J."/>
            <person name="Labutti K."/>
            <person name="Salamov A."/>
            <person name="Andreopoulos B."/>
            <person name="Baker S."/>
            <person name="Barry K."/>
            <person name="Bills G."/>
            <person name="Bluhm B."/>
            <person name="Cannon C."/>
            <person name="Castanera R."/>
            <person name="Culley D."/>
            <person name="Daum C."/>
            <person name="Ezra D."/>
            <person name="Gonzalez J."/>
            <person name="Henrissat B."/>
            <person name="Kuo A."/>
            <person name="Liang C."/>
            <person name="Lipzen A."/>
            <person name="Lutzoni F."/>
            <person name="Magnuson J."/>
            <person name="Mondo S."/>
            <person name="Nolan M."/>
            <person name="Ohm R."/>
            <person name="Pangilinan J."/>
            <person name="Park H.-J."/>
            <person name="Ramirez L."/>
            <person name="Alfaro M."/>
            <person name="Sun H."/>
            <person name="Tritt A."/>
            <person name="Yoshinaga Y."/>
            <person name="Zwiers L.-H."/>
            <person name="Turgeon B."/>
            <person name="Goodwin S."/>
            <person name="Spatafora J."/>
            <person name="Crous P."/>
            <person name="Grigoriev I."/>
        </authorList>
    </citation>
    <scope>NUCLEOTIDE SEQUENCE</scope>
    <source>
        <strain evidence="10">CBS 269.34</strain>
    </source>
</reference>
<proteinExistence type="predicted"/>
<keyword evidence="11" id="KW-1185">Reference proteome</keyword>
<dbReference type="EC" id="2.7.11.1" evidence="1"/>
<dbReference type="AlphaFoldDB" id="A0A6A6QJ44"/>